<evidence type="ECO:0000313" key="1">
    <source>
        <dbReference type="EMBL" id="TCO49879.1"/>
    </source>
</evidence>
<evidence type="ECO:0000313" key="2">
    <source>
        <dbReference type="Proteomes" id="UP000295680"/>
    </source>
</evidence>
<gene>
    <name evidence="1" type="ORF">EV192_114249</name>
</gene>
<dbReference type="GO" id="GO:0016787">
    <property type="term" value="F:hydrolase activity"/>
    <property type="evidence" value="ECO:0007669"/>
    <property type="project" value="UniProtKB-KW"/>
</dbReference>
<organism evidence="1 2">
    <name type="scientific">Actinocrispum wychmicini</name>
    <dbReference type="NCBI Taxonomy" id="1213861"/>
    <lineage>
        <taxon>Bacteria</taxon>
        <taxon>Bacillati</taxon>
        <taxon>Actinomycetota</taxon>
        <taxon>Actinomycetes</taxon>
        <taxon>Pseudonocardiales</taxon>
        <taxon>Pseudonocardiaceae</taxon>
        <taxon>Actinocrispum</taxon>
    </lineage>
</organism>
<proteinExistence type="predicted"/>
<keyword evidence="1" id="KW-0378">Hydrolase</keyword>
<keyword evidence="2" id="KW-1185">Reference proteome</keyword>
<dbReference type="AlphaFoldDB" id="A0A4R2J0U2"/>
<dbReference type="Gene3D" id="2.115.10.20">
    <property type="entry name" value="Glycosyl hydrolase domain, family 43"/>
    <property type="match status" value="1"/>
</dbReference>
<accession>A0A4R2J0U2</accession>
<dbReference type="EMBL" id="SLWS01000014">
    <property type="protein sequence ID" value="TCO49879.1"/>
    <property type="molecule type" value="Genomic_DNA"/>
</dbReference>
<dbReference type="Proteomes" id="UP000295680">
    <property type="component" value="Unassembled WGS sequence"/>
</dbReference>
<dbReference type="SUPFAM" id="SSF75005">
    <property type="entry name" value="Arabinanase/levansucrase/invertase"/>
    <property type="match status" value="1"/>
</dbReference>
<protein>
    <submittedName>
        <fullName evidence="1">Glycosyl hydrolase family 43</fullName>
    </submittedName>
</protein>
<comment type="caution">
    <text evidence="1">The sequence shown here is derived from an EMBL/GenBank/DDBJ whole genome shotgun (WGS) entry which is preliminary data.</text>
</comment>
<reference evidence="1 2" key="1">
    <citation type="submission" date="2019-03" db="EMBL/GenBank/DDBJ databases">
        <title>Genomic Encyclopedia of Type Strains, Phase IV (KMG-IV): sequencing the most valuable type-strain genomes for metagenomic binning, comparative biology and taxonomic classification.</title>
        <authorList>
            <person name="Goeker M."/>
        </authorList>
    </citation>
    <scope>NUCLEOTIDE SEQUENCE [LARGE SCALE GENOMIC DNA]</scope>
    <source>
        <strain evidence="1 2">DSM 45934</strain>
    </source>
</reference>
<name>A0A4R2J0U2_9PSEU</name>
<dbReference type="InterPro" id="IPR023296">
    <property type="entry name" value="Glyco_hydro_beta-prop_sf"/>
</dbReference>
<sequence length="426" mass="44676">MVAAAGENAQYNYAPSLMADGGRVRMWWCSQLVSAPPPGDDVLYAEAPAPNGPFDAGRAVFSGSGNGFDARHTCDPSVLRVNGTYYLYYTGASTDHSGNAIGVATSTDGVTWARANGGRPVVSSSYEVSRGNPYGAGQPSVVFLDGWYYLLFTDTNGRAAGPNGAGQFVLRSPDPMFASGVESLGDHGFRPGMGRDRTIVDAFSADWMWVAALNSFAIAHEADGGTSITFWNRDFTANPYQPVLVAGPWEEGPGLVRRPDGHAPVDPRNPCGRIPVDLVRATRDRAEPTDLQHFGLTLNNPWSCENSAAALATLNGFAVPGPQRTVDLVLAGQLFRIDRKSVAEAIGATVIGARPAAMDNVKPAARVIAGVQALRAQGRGIGLLVDGQLYPVASAAVAAANSSPVVDVAPALWDGYSVGPALTVSR</sequence>